<keyword evidence="3" id="KW-1185">Reference proteome</keyword>
<sequence length="882" mass="96960">MSIALTLPLGDAINPGQHRLSTIQVINWGTFHGRHSMYVDRAGTLLTGHPGVGKSTLFDGIQHIFAAAPRLNESAHDASNRKDRRTTYSYMRGRKFKTAAGTKYQRPGATWSAIALVYDDGLGRQTCIAALFDLPVNGPEGSVGKHYVIHDGPLDTEALEAHGSRRFSPSSLHKALPGCEAFDTHKTFAERFRRRLGIDNDKAFSLLRTLQNGKGLDKGVNQFFRYEVLEIPSTLKAAAGAVEDFSHLRGIYRQLEDARGQRDALAKVPEQYRRYRELRELLGRNSELAREQLPLIRQQRSAVLLRREPQRLQAVRAAAAEALRAEAAAKDELAARVRSLEDQHDSHGGRAIDALERDIRAARLELDERERVAQRLRKDLDDAGLELEWSADGLARARRGAAAAVDRLAEEAAAARSLEYEAVAASMNARKQEARLRAEIESYARRGSNIDGASAAARREISAATGIDPEEMPFAGELADIAPGPLPWRPAAEKALRTLATTLLVRGEHIRAVTAAIDALDGHGKLRWINIASAPRPAEAGPAGLVTKLEFKNSEAGRWLKAKITADYAFACVDSDGQLHGQDRAISLAGTIKLNAVTFERDTRRVSPGDYLLGFSNTEKIAQLQQEADRIRAEHVQASELADERSKAKDVLAGRLDALPRVAADTRPFDELDPAVQRAAVEQLQERLQQLMENSATLAQIRAGLEAAKAALEEAVGRLAVLRKELEAADRQAARLAAELAETEQRAAANPPAGWAVEALDGFLDAADGDDGGALERLEAASHAAQLKLGEAAAELKDQLHRTETALTDTFKFFARDWGPQLNASFGTGVESAPHYEALYLSIVDEGLPQREDEFREYFNNRSYERYSDLLHLLEEERRAIE</sequence>
<gene>
    <name evidence="2" type="ORF">HER39_06380</name>
</gene>
<keyword evidence="1" id="KW-0175">Coiled coil</keyword>
<protein>
    <submittedName>
        <fullName evidence="2">Chromosome segregation protein SMC</fullName>
    </submittedName>
</protein>
<comment type="caution">
    <text evidence="2">The sequence shown here is derived from an EMBL/GenBank/DDBJ whole genome shotgun (WGS) entry which is preliminary data.</text>
</comment>
<feature type="coiled-coil region" evidence="1">
    <location>
        <begin position="681"/>
        <end position="746"/>
    </location>
</feature>
<dbReference type="Proteomes" id="UP000523795">
    <property type="component" value="Unassembled WGS sequence"/>
</dbReference>
<evidence type="ECO:0000256" key="1">
    <source>
        <dbReference type="SAM" id="Coils"/>
    </source>
</evidence>
<feature type="coiled-coil region" evidence="1">
    <location>
        <begin position="323"/>
        <end position="386"/>
    </location>
</feature>
<organism evidence="2 3">
    <name type="scientific">Arthrobacter deserti</name>
    <dbReference type="NCBI Taxonomy" id="1742687"/>
    <lineage>
        <taxon>Bacteria</taxon>
        <taxon>Bacillati</taxon>
        <taxon>Actinomycetota</taxon>
        <taxon>Actinomycetes</taxon>
        <taxon>Micrococcales</taxon>
        <taxon>Micrococcaceae</taxon>
        <taxon>Arthrobacter</taxon>
    </lineage>
</organism>
<evidence type="ECO:0000313" key="3">
    <source>
        <dbReference type="Proteomes" id="UP000523795"/>
    </source>
</evidence>
<dbReference type="Pfam" id="PF13555">
    <property type="entry name" value="AAA_29"/>
    <property type="match status" value="1"/>
</dbReference>
<dbReference type="EMBL" id="JAAZSR010000070">
    <property type="protein sequence ID" value="NKX50200.1"/>
    <property type="molecule type" value="Genomic_DNA"/>
</dbReference>
<accession>A0ABX1JLL9</accession>
<name>A0ABX1JLL9_9MICC</name>
<reference evidence="2 3" key="1">
    <citation type="submission" date="2020-04" db="EMBL/GenBank/DDBJ databases">
        <authorList>
            <person name="Liu S."/>
        </authorList>
    </citation>
    <scope>NUCLEOTIDE SEQUENCE [LARGE SCALE GENOMIC DNA]</scope>
    <source>
        <strain evidence="2 3">CGMCC 1.15091</strain>
    </source>
</reference>
<evidence type="ECO:0000313" key="2">
    <source>
        <dbReference type="EMBL" id="NKX50200.1"/>
    </source>
</evidence>
<proteinExistence type="predicted"/>